<feature type="compositionally biased region" description="Low complexity" evidence="1">
    <location>
        <begin position="404"/>
        <end position="416"/>
    </location>
</feature>
<dbReference type="PANTHER" id="PTHR33179">
    <property type="entry name" value="VQ MOTIF-CONTAINING PROTEIN"/>
    <property type="match status" value="1"/>
</dbReference>
<feature type="region of interest" description="Disordered" evidence="1">
    <location>
        <begin position="395"/>
        <end position="450"/>
    </location>
</feature>
<dbReference type="FunCoup" id="B9T7U1">
    <property type="interactions" value="15"/>
</dbReference>
<feature type="region of interest" description="Disordered" evidence="1">
    <location>
        <begin position="125"/>
        <end position="193"/>
    </location>
</feature>
<feature type="compositionally biased region" description="Basic residues" evidence="1">
    <location>
        <begin position="180"/>
        <end position="189"/>
    </location>
</feature>
<feature type="compositionally biased region" description="Low complexity" evidence="1">
    <location>
        <begin position="1"/>
        <end position="13"/>
    </location>
</feature>
<feature type="compositionally biased region" description="Basic and acidic residues" evidence="1">
    <location>
        <begin position="420"/>
        <end position="433"/>
    </location>
</feature>
<organism evidence="3 4">
    <name type="scientific">Ricinus communis</name>
    <name type="common">Castor bean</name>
    <dbReference type="NCBI Taxonomy" id="3988"/>
    <lineage>
        <taxon>Eukaryota</taxon>
        <taxon>Viridiplantae</taxon>
        <taxon>Streptophyta</taxon>
        <taxon>Embryophyta</taxon>
        <taxon>Tracheophyta</taxon>
        <taxon>Spermatophyta</taxon>
        <taxon>Magnoliopsida</taxon>
        <taxon>eudicotyledons</taxon>
        <taxon>Gunneridae</taxon>
        <taxon>Pentapetalae</taxon>
        <taxon>rosids</taxon>
        <taxon>fabids</taxon>
        <taxon>Malpighiales</taxon>
        <taxon>Euphorbiaceae</taxon>
        <taxon>Acalyphoideae</taxon>
        <taxon>Acalypheae</taxon>
        <taxon>Ricinus</taxon>
    </lineage>
</organism>
<proteinExistence type="predicted"/>
<dbReference type="AlphaFoldDB" id="B9T7U1"/>
<accession>B9T7U1</accession>
<dbReference type="Pfam" id="PF05678">
    <property type="entry name" value="VQ"/>
    <property type="match status" value="1"/>
</dbReference>
<feature type="compositionally biased region" description="Low complexity" evidence="1">
    <location>
        <begin position="151"/>
        <end position="176"/>
    </location>
</feature>
<feature type="region of interest" description="Disordered" evidence="1">
    <location>
        <begin position="343"/>
        <end position="362"/>
    </location>
</feature>
<dbReference type="eggNOG" id="ENOG502QUSJ">
    <property type="taxonomic scope" value="Eukaryota"/>
</dbReference>
<name>B9T7U1_RICCO</name>
<evidence type="ECO:0000313" key="4">
    <source>
        <dbReference type="Proteomes" id="UP000008311"/>
    </source>
</evidence>
<reference evidence="4" key="1">
    <citation type="journal article" date="2010" name="Nat. Biotechnol.">
        <title>Draft genome sequence of the oilseed species Ricinus communis.</title>
        <authorList>
            <person name="Chan A.P."/>
            <person name="Crabtree J."/>
            <person name="Zhao Q."/>
            <person name="Lorenzi H."/>
            <person name="Orvis J."/>
            <person name="Puiu D."/>
            <person name="Melake-Berhan A."/>
            <person name="Jones K.M."/>
            <person name="Redman J."/>
            <person name="Chen G."/>
            <person name="Cahoon E.B."/>
            <person name="Gedil M."/>
            <person name="Stanke M."/>
            <person name="Haas B.J."/>
            <person name="Wortman J.R."/>
            <person name="Fraser-Liggett C.M."/>
            <person name="Ravel J."/>
            <person name="Rabinowicz P.D."/>
        </authorList>
    </citation>
    <scope>NUCLEOTIDE SEQUENCE [LARGE SCALE GENOMIC DNA]</scope>
    <source>
        <strain evidence="4">cv. Hale</strain>
    </source>
</reference>
<feature type="compositionally biased region" description="Low complexity" evidence="1">
    <location>
        <begin position="435"/>
        <end position="448"/>
    </location>
</feature>
<protein>
    <recommendedName>
        <fullName evidence="2">VQ domain-containing protein</fullName>
    </recommendedName>
</protein>
<dbReference type="InParanoid" id="B9T7U1"/>
<feature type="compositionally biased region" description="Polar residues" evidence="1">
    <location>
        <begin position="23"/>
        <end position="39"/>
    </location>
</feature>
<gene>
    <name evidence="3" type="ORF">RCOM_0325080</name>
</gene>
<dbReference type="Proteomes" id="UP000008311">
    <property type="component" value="Unassembled WGS sequence"/>
</dbReference>
<evidence type="ECO:0000313" key="3">
    <source>
        <dbReference type="EMBL" id="EEF28072.1"/>
    </source>
</evidence>
<dbReference type="InterPro" id="IPR039609">
    <property type="entry name" value="VQ_15/22"/>
</dbReference>
<evidence type="ECO:0000259" key="2">
    <source>
        <dbReference type="Pfam" id="PF05678"/>
    </source>
</evidence>
<sequence>MDSCNSGSMSSSGGDDEYDSRAESSISAFLNHSNNNNPLTHVGPMPNPPPPPPDHHHHQHQTHHSMFDPLSNYFDPLSSSRPPPPLTHPNSLLNLDMVWSKNLRSDTNCTDLGGFIATSSSPTQQFFTNQTQTGPTYNPSIQIPPVQETTAPSRGPGSASASGSNGHQTNNTTTTNIVRNPKKRSRASRRAPTTVLTTDTTNFRAMVQEFTGIPAPPFTSSPFPRSRLDLFGTAAASSLRSVVSHLEPSHPSYLLRPFAQKIQPPFLSSSSSSSMIDAIASSTTTSTNINSNATTNTTTNTTSNSDLSLLKYPQNLLNINMHNSPMLNFHSLFQPSPKYSLPNSSILATKPQEGSLDTPSNDPHLKMGVLEEFGLSHGHVSTNLTGLHNLVSSSDTTLRRSDHNSSSSSNNNNNNSGNWGDRRVGSNEGDHLLRSINGNYNNNNSSSNTQRVVANNGKVNYSASSSDFNHGDKGPETNVVVANTRSEGMVESWICSSD</sequence>
<dbReference type="InterPro" id="IPR008889">
    <property type="entry name" value="VQ"/>
</dbReference>
<dbReference type="STRING" id="3988.B9T7U1"/>
<dbReference type="EMBL" id="EQ974840">
    <property type="protein sequence ID" value="EEF28072.1"/>
    <property type="molecule type" value="Genomic_DNA"/>
</dbReference>
<dbReference type="PANTHER" id="PTHR33179:SF4">
    <property type="entry name" value="VQ MOTIF-CONTAINING PROTEIN"/>
    <property type="match status" value="1"/>
</dbReference>
<keyword evidence="4" id="KW-1185">Reference proteome</keyword>
<feature type="region of interest" description="Disordered" evidence="1">
    <location>
        <begin position="1"/>
        <end position="89"/>
    </location>
</feature>
<feature type="domain" description="VQ" evidence="2">
    <location>
        <begin position="190"/>
        <end position="217"/>
    </location>
</feature>
<feature type="compositionally biased region" description="Low complexity" evidence="1">
    <location>
        <begin position="125"/>
        <end position="136"/>
    </location>
</feature>
<evidence type="ECO:0000256" key="1">
    <source>
        <dbReference type="SAM" id="MobiDB-lite"/>
    </source>
</evidence>